<dbReference type="InterPro" id="IPR001478">
    <property type="entry name" value="PDZ"/>
</dbReference>
<feature type="domain" description="PDZ" evidence="4">
    <location>
        <begin position="1138"/>
        <end position="1230"/>
    </location>
</feature>
<feature type="domain" description="PDZ" evidence="4">
    <location>
        <begin position="849"/>
        <end position="937"/>
    </location>
</feature>
<dbReference type="GO" id="GO:0098609">
    <property type="term" value="P:cell-cell adhesion"/>
    <property type="evidence" value="ECO:0007669"/>
    <property type="project" value="TreeGrafter"/>
</dbReference>
<evidence type="ECO:0000313" key="6">
    <source>
        <dbReference type="Proteomes" id="UP001487740"/>
    </source>
</evidence>
<dbReference type="CDD" id="cd06703">
    <property type="entry name" value="PDZ2_Scribble-like"/>
    <property type="match status" value="1"/>
</dbReference>
<dbReference type="GO" id="GO:0005912">
    <property type="term" value="C:adherens junction"/>
    <property type="evidence" value="ECO:0007669"/>
    <property type="project" value="TreeGrafter"/>
</dbReference>
<dbReference type="Gene3D" id="2.30.42.10">
    <property type="match status" value="4"/>
</dbReference>
<dbReference type="InterPro" id="IPR050614">
    <property type="entry name" value="Synaptic_Scaffolding_LAP-MAGUK"/>
</dbReference>
<feature type="compositionally biased region" description="Low complexity" evidence="3">
    <location>
        <begin position="1677"/>
        <end position="1691"/>
    </location>
</feature>
<dbReference type="CDD" id="cd06701">
    <property type="entry name" value="PDZ4_Scribble-like"/>
    <property type="match status" value="1"/>
</dbReference>
<evidence type="ECO:0000256" key="2">
    <source>
        <dbReference type="ARBA" id="ARBA00022737"/>
    </source>
</evidence>
<feature type="region of interest" description="Disordered" evidence="3">
    <location>
        <begin position="1673"/>
        <end position="1715"/>
    </location>
</feature>
<evidence type="ECO:0000259" key="4">
    <source>
        <dbReference type="PROSITE" id="PS50106"/>
    </source>
</evidence>
<dbReference type="Pfam" id="PF13855">
    <property type="entry name" value="LRR_8"/>
    <property type="match status" value="2"/>
</dbReference>
<feature type="region of interest" description="Disordered" evidence="3">
    <location>
        <begin position="631"/>
        <end position="664"/>
    </location>
</feature>
<feature type="region of interest" description="Disordered" evidence="3">
    <location>
        <begin position="1497"/>
        <end position="1527"/>
    </location>
</feature>
<dbReference type="SMART" id="SM00228">
    <property type="entry name" value="PDZ"/>
    <property type="match status" value="4"/>
</dbReference>
<dbReference type="FunFam" id="3.80.10.10:FF:000599">
    <property type="entry name" value="Leucine-rich repeat-containing protein"/>
    <property type="match status" value="1"/>
</dbReference>
<feature type="region of interest" description="Disordered" evidence="3">
    <location>
        <begin position="508"/>
        <end position="564"/>
    </location>
</feature>
<dbReference type="FunFam" id="3.80.10.10:FF:000076">
    <property type="entry name" value="protein lap4 isoform X23"/>
    <property type="match status" value="1"/>
</dbReference>
<feature type="compositionally biased region" description="Polar residues" evidence="3">
    <location>
        <begin position="1346"/>
        <end position="1356"/>
    </location>
</feature>
<feature type="region of interest" description="Disordered" evidence="3">
    <location>
        <begin position="1753"/>
        <end position="1773"/>
    </location>
</feature>
<dbReference type="GO" id="GO:0043113">
    <property type="term" value="P:receptor clustering"/>
    <property type="evidence" value="ECO:0007669"/>
    <property type="project" value="TreeGrafter"/>
</dbReference>
<dbReference type="SMART" id="SM00369">
    <property type="entry name" value="LRR_TYP"/>
    <property type="match status" value="15"/>
</dbReference>
<dbReference type="InterPro" id="IPR032675">
    <property type="entry name" value="LRR_dom_sf"/>
</dbReference>
<evidence type="ECO:0000256" key="1">
    <source>
        <dbReference type="ARBA" id="ARBA00022614"/>
    </source>
</evidence>
<dbReference type="EMBL" id="JARAKH010000018">
    <property type="protein sequence ID" value="KAK8394981.1"/>
    <property type="molecule type" value="Genomic_DNA"/>
</dbReference>
<gene>
    <name evidence="5" type="ORF">O3P69_006032</name>
</gene>
<dbReference type="PROSITE" id="PS51450">
    <property type="entry name" value="LRR"/>
    <property type="match status" value="5"/>
</dbReference>
<feature type="compositionally biased region" description="Basic and acidic residues" evidence="3">
    <location>
        <begin position="455"/>
        <end position="469"/>
    </location>
</feature>
<dbReference type="GO" id="GO:0019901">
    <property type="term" value="F:protein kinase binding"/>
    <property type="evidence" value="ECO:0007669"/>
    <property type="project" value="TreeGrafter"/>
</dbReference>
<keyword evidence="2" id="KW-0677">Repeat</keyword>
<feature type="region of interest" description="Disordered" evidence="3">
    <location>
        <begin position="577"/>
        <end position="619"/>
    </location>
</feature>
<dbReference type="InterPro" id="IPR036034">
    <property type="entry name" value="PDZ_sf"/>
</dbReference>
<feature type="region of interest" description="Disordered" evidence="3">
    <location>
        <begin position="455"/>
        <end position="480"/>
    </location>
</feature>
<dbReference type="GO" id="GO:0014069">
    <property type="term" value="C:postsynaptic density"/>
    <property type="evidence" value="ECO:0007669"/>
    <property type="project" value="TreeGrafter"/>
</dbReference>
<feature type="compositionally biased region" description="Polar residues" evidence="3">
    <location>
        <begin position="989"/>
        <end position="999"/>
    </location>
</feature>
<accession>A0AAW0U5D8</accession>
<protein>
    <recommendedName>
        <fullName evidence="4">PDZ domain-containing protein</fullName>
    </recommendedName>
</protein>
<proteinExistence type="predicted"/>
<dbReference type="Pfam" id="PF00595">
    <property type="entry name" value="PDZ"/>
    <property type="match status" value="4"/>
</dbReference>
<dbReference type="SUPFAM" id="SSF50156">
    <property type="entry name" value="PDZ domain-like"/>
    <property type="match status" value="4"/>
</dbReference>
<feature type="region of interest" description="Disordered" evidence="3">
    <location>
        <begin position="978"/>
        <end position="1037"/>
    </location>
</feature>
<dbReference type="FunFam" id="2.30.42.10:FF:000074">
    <property type="entry name" value="protein scribble homolog isoform X2"/>
    <property type="match status" value="1"/>
</dbReference>
<dbReference type="Pfam" id="PF23598">
    <property type="entry name" value="LRR_14"/>
    <property type="match status" value="1"/>
</dbReference>
<dbReference type="SUPFAM" id="SSF52058">
    <property type="entry name" value="L domain-like"/>
    <property type="match status" value="2"/>
</dbReference>
<dbReference type="GO" id="GO:0098968">
    <property type="term" value="P:neurotransmitter receptor transport postsynaptic membrane to endosome"/>
    <property type="evidence" value="ECO:0007669"/>
    <property type="project" value="TreeGrafter"/>
</dbReference>
<dbReference type="Proteomes" id="UP001487740">
    <property type="component" value="Unassembled WGS sequence"/>
</dbReference>
<organism evidence="5 6">
    <name type="scientific">Scylla paramamosain</name>
    <name type="common">Mud crab</name>
    <dbReference type="NCBI Taxonomy" id="85552"/>
    <lineage>
        <taxon>Eukaryota</taxon>
        <taxon>Metazoa</taxon>
        <taxon>Ecdysozoa</taxon>
        <taxon>Arthropoda</taxon>
        <taxon>Crustacea</taxon>
        <taxon>Multicrustacea</taxon>
        <taxon>Malacostraca</taxon>
        <taxon>Eumalacostraca</taxon>
        <taxon>Eucarida</taxon>
        <taxon>Decapoda</taxon>
        <taxon>Pleocyemata</taxon>
        <taxon>Brachyura</taxon>
        <taxon>Eubrachyura</taxon>
        <taxon>Portunoidea</taxon>
        <taxon>Portunidae</taxon>
        <taxon>Portuninae</taxon>
        <taxon>Scylla</taxon>
    </lineage>
</organism>
<feature type="compositionally biased region" description="Basic residues" evidence="3">
    <location>
        <begin position="596"/>
        <end position="614"/>
    </location>
</feature>
<dbReference type="Gene3D" id="3.80.10.10">
    <property type="entry name" value="Ribonuclease Inhibitor"/>
    <property type="match status" value="3"/>
</dbReference>
<dbReference type="GO" id="GO:0045211">
    <property type="term" value="C:postsynaptic membrane"/>
    <property type="evidence" value="ECO:0007669"/>
    <property type="project" value="TreeGrafter"/>
</dbReference>
<feature type="region of interest" description="Disordered" evidence="3">
    <location>
        <begin position="1340"/>
        <end position="1426"/>
    </location>
</feature>
<dbReference type="PANTHER" id="PTHR23119:SF44">
    <property type="entry name" value="PROTEIN LAP4"/>
    <property type="match status" value="1"/>
</dbReference>
<keyword evidence="1" id="KW-0433">Leucine-rich repeat</keyword>
<feature type="compositionally biased region" description="Low complexity" evidence="3">
    <location>
        <begin position="1000"/>
        <end position="1017"/>
    </location>
</feature>
<sequence>MFRCIPIFKGCNRHVEYVDKRHCSLGSVPDDILRYARSLEEVLLDANHIRDLPKNFFRLHKLRRLGLSDNEISKLPPDIQNFENLVELDVSRNDIPDIPDSIKNLKALQVADFSSNPIPKLPGGFTQLRNLTVLGLNDMSLTNLPYDFGCLINLQSLELRENLLKGLPESVSQLSKLERLDIGDNDIEELPPHIGDLPALQELWLDHNQISHLPPETGRLKNLLCLDVSENRLEDVPEGLSGLTNLTDLHLSQNLIETLPDGIGALTKLTIFKVDQNRLMVLNPNIGKCENLQELILTDNMLKELPNTIGNLKKLTNLNVDRNKLTELPAQIGKLENLGVLSLRENQLQYLPPETGNCRELHVLDVSGNRLQYLPLTITVLNLKAVWLSENQAQPMLNFQTEVDEASGQEVLTCFLLPQQEYQHDSLANEWAHEDEDSWDPNDPNEESRVSVVKFSDDKDAEDGKESNFVRHNTPHPRELKARAEKLFGKGGKTSDGPLVPARDLTDKEAVHLQRASPPASPRQPGQEVSAQVEQQPKLQQEAHSEAQPGGHADEDTDGLTDDSQNLMENEKRVGFSIEGIETTDSDNSQEEQKRPGRLHRQNTPHHLKNKRITSTKSADLEKVASIIAQQQQALQRGDGSETDGTQNRGGESDADNHSLESAPSVVVDVKRMEVVVERTTGGLGLSIAGGRGSTPYKGDDEGIFISRVTEGGPAYLAGLRVGDKLLMVNGHDVEVCDHYEAVNIMREAGSQLRLEVSREVTRIVPEKKSSKTEPVANHVISQEVESCVTTSNSAALEEQLSAPPPPVTANHVAMTVNGHDGSPAVNGEHLGVNGDANGEMEVLTETIYTTLMRDHNGLGFSIAGGRGAAQFKDGSDAIYISRITEGGAAAKDGKLRVGDRVISINGVDLDGARHDQAVSMLTGIERFVRLVVHRETLVTPGQGNTSSRTSPRVFGAPRPYTGLYSAGSYMANRPSYTGYRRAQPGGRISSSNLSEANYSGQTSPAASPATTTRQPQKQAGSQEPLAPPTTTTTTEDPFAAGTTQVALHRPLTNDDFQALIPQHFLQGGRALGESSAPSHQVTVNMAGDHGPMSMALPPPPTKLGKVTETVTKSTLTETVVTRITDNQLAPVPLVVEEVTLYKDGGPLGLSIIGGSDHFCVPFGTSPDDPGIYISKITAGGAAHKTGKLRMGDRILMVNGVDMSGATHQDAVMALLNPPNEITLTVRHDPQPKGLKEVVIKKQVGERLGMNIKGGVQGSPGNPLDKSDEGVFISKINSNGAVHRDGRLKVGLRLLEVNDSSLLGITHEEAVAVMRSAGSTIRLVVCDGYDYSLVQQMKSEGRLGQDSRSTSHSVTSLDKESREAPNAPQQESVSSLHEEASTKTTPPPILLTPSRSPSPSSCPPESTTTARSDLPETDEDEGRDTSLLSHLSTALPHVQQDKSAPEIVMDVVRVAEQLTTRPSSQNSMGSSSPLDRKAVAETKMTTVVLGKHTLAPQTSTPIASGRYSAGGGQLSNSASPVPPSSSPLPVSLPNVLTCGGVMEDLIDSEIAVGHKPADVEVRGVKTEESPTQSPGKMTLKDRMKFFEDEMKRDKAGPPKENKKFSFLSQDEVSKMKEDEDRRVANMTVEQLADLSRLEDVEEMADDLALQLGVDSDRHHYKYNDRDILEGLRETSETDSSYRSSSEVSGVRTAKAERRVKGTEGEEEHLSPAEKRRLEAEKRAAWRQARLRSLENDAVQAQYVIEKCSELSESANDNTSNDNSVISHNNLDQENNLPVETCRETLMTLSLTDAENANTDPTETIDPTTDSKTQDHMSDACDNQPAKSTIEGEENRGNIRTRDSVNYDGDSTASSPEDPEESVTGDFAAMSTDDSDHDLHIPLPHTSSLDQHVKK</sequence>
<dbReference type="PANTHER" id="PTHR23119">
    <property type="entry name" value="DISCS LARGE"/>
    <property type="match status" value="1"/>
</dbReference>
<dbReference type="CDD" id="cd06704">
    <property type="entry name" value="PDZ1_Scribble-like"/>
    <property type="match status" value="1"/>
</dbReference>
<evidence type="ECO:0000313" key="5">
    <source>
        <dbReference type="EMBL" id="KAK8394981.1"/>
    </source>
</evidence>
<name>A0AAW0U5D8_SCYPA</name>
<dbReference type="FunFam" id="3.80.10.10:FF:000036">
    <property type="entry name" value="protein scribble homolog isoform X1"/>
    <property type="match status" value="1"/>
</dbReference>
<reference evidence="5 6" key="1">
    <citation type="submission" date="2023-03" db="EMBL/GenBank/DDBJ databases">
        <title>High-quality genome of Scylla paramamosain provides insights in environmental adaptation.</title>
        <authorList>
            <person name="Zhang L."/>
        </authorList>
    </citation>
    <scope>NUCLEOTIDE SEQUENCE [LARGE SCALE GENOMIC DNA]</scope>
    <source>
        <strain evidence="5">LZ_2023a</strain>
        <tissue evidence="5">Muscle</tissue>
    </source>
</reference>
<feature type="compositionally biased region" description="Basic and acidic residues" evidence="3">
    <location>
        <begin position="1693"/>
        <end position="1715"/>
    </location>
</feature>
<feature type="domain" description="PDZ" evidence="4">
    <location>
        <begin position="1237"/>
        <end position="1325"/>
    </location>
</feature>
<keyword evidence="6" id="KW-1185">Reference proteome</keyword>
<dbReference type="InterPro" id="IPR001611">
    <property type="entry name" value="Leu-rich_rpt"/>
</dbReference>
<feature type="compositionally biased region" description="Polar residues" evidence="3">
    <location>
        <begin position="527"/>
        <end position="539"/>
    </location>
</feature>
<feature type="compositionally biased region" description="Low complexity" evidence="3">
    <location>
        <begin position="1798"/>
        <end position="1809"/>
    </location>
</feature>
<dbReference type="InterPro" id="IPR055414">
    <property type="entry name" value="LRR_R13L4/SHOC2-like"/>
</dbReference>
<dbReference type="PROSITE" id="PS50106">
    <property type="entry name" value="PDZ"/>
    <property type="match status" value="4"/>
</dbReference>
<dbReference type="InterPro" id="IPR003591">
    <property type="entry name" value="Leu-rich_rpt_typical-subtyp"/>
</dbReference>
<dbReference type="SMART" id="SM00365">
    <property type="entry name" value="LRR_SD22"/>
    <property type="match status" value="7"/>
</dbReference>
<dbReference type="GO" id="GO:0045197">
    <property type="term" value="P:establishment or maintenance of epithelial cell apical/basal polarity"/>
    <property type="evidence" value="ECO:0007669"/>
    <property type="project" value="TreeGrafter"/>
</dbReference>
<dbReference type="SMART" id="SM00364">
    <property type="entry name" value="LRR_BAC"/>
    <property type="match status" value="9"/>
</dbReference>
<dbReference type="FunFam" id="2.30.42.10:FF:000064">
    <property type="entry name" value="protein lap4 isoform X1"/>
    <property type="match status" value="1"/>
</dbReference>
<dbReference type="CDD" id="cd06702">
    <property type="entry name" value="PDZ3_Scribble-like"/>
    <property type="match status" value="1"/>
</dbReference>
<comment type="caution">
    <text evidence="5">The sequence shown here is derived from an EMBL/GenBank/DDBJ whole genome shotgun (WGS) entry which is preliminary data.</text>
</comment>
<feature type="domain" description="PDZ" evidence="4">
    <location>
        <begin position="674"/>
        <end position="761"/>
    </location>
</feature>
<dbReference type="GO" id="GO:0016323">
    <property type="term" value="C:basolateral plasma membrane"/>
    <property type="evidence" value="ECO:0007669"/>
    <property type="project" value="TreeGrafter"/>
</dbReference>
<feature type="compositionally biased region" description="Low complexity" evidence="3">
    <location>
        <begin position="1391"/>
        <end position="1409"/>
    </location>
</feature>
<feature type="region of interest" description="Disordered" evidence="3">
    <location>
        <begin position="1791"/>
        <end position="1894"/>
    </location>
</feature>
<evidence type="ECO:0000256" key="3">
    <source>
        <dbReference type="SAM" id="MobiDB-lite"/>
    </source>
</evidence>
<dbReference type="GO" id="GO:0098887">
    <property type="term" value="P:neurotransmitter receptor transport, endosome to postsynaptic membrane"/>
    <property type="evidence" value="ECO:0007669"/>
    <property type="project" value="TreeGrafter"/>
</dbReference>
<feature type="compositionally biased region" description="Polar residues" evidence="3">
    <location>
        <begin position="1884"/>
        <end position="1894"/>
    </location>
</feature>
<feature type="compositionally biased region" description="Basic and acidic residues" evidence="3">
    <location>
        <begin position="1832"/>
        <end position="1844"/>
    </location>
</feature>